<feature type="transmembrane region" description="Helical" evidence="1">
    <location>
        <begin position="144"/>
        <end position="169"/>
    </location>
</feature>
<dbReference type="Pfam" id="PF06161">
    <property type="entry name" value="DUF975"/>
    <property type="match status" value="1"/>
</dbReference>
<reference evidence="2" key="2">
    <citation type="submission" date="2021-04" db="EMBL/GenBank/DDBJ databases">
        <authorList>
            <person name="Gilroy R."/>
        </authorList>
    </citation>
    <scope>NUCLEOTIDE SEQUENCE</scope>
    <source>
        <strain evidence="2">ChiSjej1B19-5720</strain>
    </source>
</reference>
<keyword evidence="1" id="KW-0812">Transmembrane</keyword>
<feature type="transmembrane region" description="Helical" evidence="1">
    <location>
        <begin position="196"/>
        <end position="221"/>
    </location>
</feature>
<sequence length="269" mass="30403">MRRKIRRWKTYAKETLHGNYSIIILALLAITAVNMVVSELVSALFGGTTILNIITGQAALFIVSVIMGVFSAGLSYMLLNMARGKAYTFGDLLYFFKNYPDRVIIAGIVLGIIDLIVSIPYYYVNYFVDPGTTLEENMQWLMKLGLMLLLASVLNLLLTLPFVLTYFLLADDLELGGIEALKTSAKLMKGNIGKYLLLEISFIPLLILSVFTLYIALLWLVPYMEMSAVMFYRDLRGEFTPEMPGYDTPYSLAREAEKRRENDDYNAEA</sequence>
<accession>A0A9D2LR90</accession>
<dbReference type="InterPro" id="IPR010380">
    <property type="entry name" value="DUF975"/>
</dbReference>
<gene>
    <name evidence="2" type="ORF">IAA06_03730</name>
</gene>
<protein>
    <submittedName>
        <fullName evidence="2">DUF975 family protein</fullName>
    </submittedName>
</protein>
<dbReference type="PANTHER" id="PTHR40076">
    <property type="entry name" value="MEMBRANE PROTEIN-RELATED"/>
    <property type="match status" value="1"/>
</dbReference>
<keyword evidence="1" id="KW-0472">Membrane</keyword>
<feature type="transmembrane region" description="Helical" evidence="1">
    <location>
        <begin position="58"/>
        <end position="82"/>
    </location>
</feature>
<proteinExistence type="predicted"/>
<reference evidence="2" key="1">
    <citation type="journal article" date="2021" name="PeerJ">
        <title>Extensive microbial diversity within the chicken gut microbiome revealed by metagenomics and culture.</title>
        <authorList>
            <person name="Gilroy R."/>
            <person name="Ravi A."/>
            <person name="Getino M."/>
            <person name="Pursley I."/>
            <person name="Horton D.L."/>
            <person name="Alikhan N.F."/>
            <person name="Baker D."/>
            <person name="Gharbi K."/>
            <person name="Hall N."/>
            <person name="Watson M."/>
            <person name="Adriaenssens E.M."/>
            <person name="Foster-Nyarko E."/>
            <person name="Jarju S."/>
            <person name="Secka A."/>
            <person name="Antonio M."/>
            <person name="Oren A."/>
            <person name="Chaudhuri R.R."/>
            <person name="La Ragione R."/>
            <person name="Hildebrand F."/>
            <person name="Pallen M.J."/>
        </authorList>
    </citation>
    <scope>NUCLEOTIDE SEQUENCE</scope>
    <source>
        <strain evidence="2">ChiSjej1B19-5720</strain>
    </source>
</reference>
<evidence type="ECO:0000313" key="2">
    <source>
        <dbReference type="EMBL" id="HJB27887.1"/>
    </source>
</evidence>
<dbReference type="Proteomes" id="UP000823842">
    <property type="component" value="Unassembled WGS sequence"/>
</dbReference>
<feature type="transmembrane region" description="Helical" evidence="1">
    <location>
        <begin position="103"/>
        <end position="124"/>
    </location>
</feature>
<dbReference type="PANTHER" id="PTHR40076:SF1">
    <property type="entry name" value="MEMBRANE PROTEIN"/>
    <property type="match status" value="1"/>
</dbReference>
<dbReference type="AlphaFoldDB" id="A0A9D2LR90"/>
<feature type="transmembrane region" description="Helical" evidence="1">
    <location>
        <begin position="20"/>
        <end position="46"/>
    </location>
</feature>
<dbReference type="EMBL" id="DWYZ01000078">
    <property type="protein sequence ID" value="HJB27887.1"/>
    <property type="molecule type" value="Genomic_DNA"/>
</dbReference>
<evidence type="ECO:0000256" key="1">
    <source>
        <dbReference type="SAM" id="Phobius"/>
    </source>
</evidence>
<comment type="caution">
    <text evidence="2">The sequence shown here is derived from an EMBL/GenBank/DDBJ whole genome shotgun (WGS) entry which is preliminary data.</text>
</comment>
<name>A0A9D2LR90_9FIRM</name>
<evidence type="ECO:0000313" key="3">
    <source>
        <dbReference type="Proteomes" id="UP000823842"/>
    </source>
</evidence>
<organism evidence="2 3">
    <name type="scientific">Candidatus Blautia faecavium</name>
    <dbReference type="NCBI Taxonomy" id="2838487"/>
    <lineage>
        <taxon>Bacteria</taxon>
        <taxon>Bacillati</taxon>
        <taxon>Bacillota</taxon>
        <taxon>Clostridia</taxon>
        <taxon>Lachnospirales</taxon>
        <taxon>Lachnospiraceae</taxon>
        <taxon>Blautia</taxon>
    </lineage>
</organism>
<keyword evidence="1" id="KW-1133">Transmembrane helix</keyword>